<dbReference type="SUPFAM" id="SSF53335">
    <property type="entry name" value="S-adenosyl-L-methionine-dependent methyltransferases"/>
    <property type="match status" value="1"/>
</dbReference>
<organism evidence="3 4">
    <name type="scientific">Chlamydomonas incerta</name>
    <dbReference type="NCBI Taxonomy" id="51695"/>
    <lineage>
        <taxon>Eukaryota</taxon>
        <taxon>Viridiplantae</taxon>
        <taxon>Chlorophyta</taxon>
        <taxon>core chlorophytes</taxon>
        <taxon>Chlorophyceae</taxon>
        <taxon>CS clade</taxon>
        <taxon>Chlamydomonadales</taxon>
        <taxon>Chlamydomonadaceae</taxon>
        <taxon>Chlamydomonas</taxon>
    </lineage>
</organism>
<protein>
    <recommendedName>
        <fullName evidence="2">Methyltransferase domain-containing protein</fullName>
    </recommendedName>
</protein>
<dbReference type="Gene3D" id="3.40.50.150">
    <property type="entry name" value="Vaccinia Virus protein VP39"/>
    <property type="match status" value="1"/>
</dbReference>
<evidence type="ECO:0000256" key="1">
    <source>
        <dbReference type="SAM" id="MobiDB-lite"/>
    </source>
</evidence>
<dbReference type="AlphaFoldDB" id="A0A835TKQ5"/>
<dbReference type="CDD" id="cd02440">
    <property type="entry name" value="AdoMet_MTases"/>
    <property type="match status" value="1"/>
</dbReference>
<comment type="caution">
    <text evidence="3">The sequence shown here is derived from an EMBL/GenBank/DDBJ whole genome shotgun (WGS) entry which is preliminary data.</text>
</comment>
<feature type="domain" description="Methyltransferase" evidence="2">
    <location>
        <begin position="99"/>
        <end position="203"/>
    </location>
</feature>
<dbReference type="Proteomes" id="UP000650467">
    <property type="component" value="Unassembled WGS sequence"/>
</dbReference>
<name>A0A835TKQ5_CHLIN</name>
<dbReference type="EMBL" id="JAEHOC010000004">
    <property type="protein sequence ID" value="KAG2442324.1"/>
    <property type="molecule type" value="Genomic_DNA"/>
</dbReference>
<dbReference type="Pfam" id="PF13679">
    <property type="entry name" value="Methyltransf_32"/>
    <property type="match status" value="1"/>
</dbReference>
<feature type="region of interest" description="Disordered" evidence="1">
    <location>
        <begin position="1"/>
        <end position="47"/>
    </location>
</feature>
<dbReference type="GO" id="GO:0005737">
    <property type="term" value="C:cytoplasm"/>
    <property type="evidence" value="ECO:0007669"/>
    <property type="project" value="TreeGrafter"/>
</dbReference>
<accession>A0A835TKQ5</accession>
<sequence>MEQQLAAMVLGRPGEGAAAPAPASSSDSSGNGSTATPEPTARGGVVSRGTIKRWQVESFAAVLRHLLGDGGGAQASSGAPHPHTALAADGNAAGGGAPRPLHVVDFGCGTGMLMLPLAVLFPHCHFTGVEMKPAAVALLQERARAAGLANVSAVRGMIETYTEQPFDVCLALHACGNATDAALLLAAARRAAYVVSPCCVGKLKFSLAGGSSFAAGAFAYTPRMPGDRPHSRTPAPAAASAAAASVTDPSTASSNGAPGPAAGGGASAGSSVAEGSQAAACTAGRVGGQHAAEPAAAGAAAAAANGARQAELGSGPGPGPGSGSASGPGSAPMPRAEVQCGQLRHPRSSWLRAQLPEPEAHFRILAKVADQNHSGGAGNGDGAGGGRGVAAATAAPASAAGGLSLAAAAAAACKAHVELDRNMAASEVGYCTGLFKVLHEAAMAKGDLLVGVPAERGEWAGLGQLLACKPRAVHAVQVVPGEVGEHS</sequence>
<evidence type="ECO:0000313" key="4">
    <source>
        <dbReference type="Proteomes" id="UP000650467"/>
    </source>
</evidence>
<feature type="compositionally biased region" description="Low complexity" evidence="1">
    <location>
        <begin position="74"/>
        <end position="91"/>
    </location>
</feature>
<dbReference type="OrthoDB" id="206598at2759"/>
<keyword evidence="4" id="KW-1185">Reference proteome</keyword>
<feature type="region of interest" description="Disordered" evidence="1">
    <location>
        <begin position="71"/>
        <end position="91"/>
    </location>
</feature>
<feature type="compositionally biased region" description="Low complexity" evidence="1">
    <location>
        <begin position="11"/>
        <end position="35"/>
    </location>
</feature>
<feature type="compositionally biased region" description="Low complexity" evidence="1">
    <location>
        <begin position="233"/>
        <end position="260"/>
    </location>
</feature>
<feature type="region of interest" description="Disordered" evidence="1">
    <location>
        <begin position="307"/>
        <end position="345"/>
    </location>
</feature>
<evidence type="ECO:0000313" key="3">
    <source>
        <dbReference type="EMBL" id="KAG2442324.1"/>
    </source>
</evidence>
<dbReference type="InterPro" id="IPR029063">
    <property type="entry name" value="SAM-dependent_MTases_sf"/>
</dbReference>
<feature type="region of interest" description="Disordered" evidence="1">
    <location>
        <begin position="225"/>
        <end position="270"/>
    </location>
</feature>
<dbReference type="PANTHER" id="PTHR13369:SF0">
    <property type="entry name" value="GLUTATHIONE S-TRANSFERASE C-TERMINAL DOMAIN-CONTAINING PROTEIN"/>
    <property type="match status" value="1"/>
</dbReference>
<gene>
    <name evidence="3" type="ORF">HXX76_002410</name>
</gene>
<evidence type="ECO:0000259" key="2">
    <source>
        <dbReference type="Pfam" id="PF13679"/>
    </source>
</evidence>
<dbReference type="PANTHER" id="PTHR13369">
    <property type="match status" value="1"/>
</dbReference>
<reference evidence="3" key="1">
    <citation type="journal article" date="2020" name="bioRxiv">
        <title>Comparative genomics of Chlamydomonas.</title>
        <authorList>
            <person name="Craig R.J."/>
            <person name="Hasan A.R."/>
            <person name="Ness R.W."/>
            <person name="Keightley P.D."/>
        </authorList>
    </citation>
    <scope>NUCLEOTIDE SEQUENCE</scope>
    <source>
        <strain evidence="3">SAG 7.73</strain>
    </source>
</reference>
<proteinExistence type="predicted"/>
<dbReference type="InterPro" id="IPR025714">
    <property type="entry name" value="Methyltranfer_dom"/>
</dbReference>
<feature type="compositionally biased region" description="Gly residues" evidence="1">
    <location>
        <begin position="314"/>
        <end position="326"/>
    </location>
</feature>